<dbReference type="Gene3D" id="3.30.160.390">
    <property type="entry name" value="Integrase, DNA-binding domain"/>
    <property type="match status" value="1"/>
</dbReference>
<sequence>MPKLTKRIVDALQHDPRRDVFLWDTELRGFGVRAKPSGTKTFLIQYRNAERRTRRFVI</sequence>
<reference evidence="1" key="1">
    <citation type="submission" date="2020-06" db="EMBL/GenBank/DDBJ databases">
        <title>Stable isotope informed genome-resolved metagenomics uncovers potential trophic interactions in rhizosphere soil.</title>
        <authorList>
            <person name="Starr E.P."/>
            <person name="Shi S."/>
            <person name="Blazewicz S.J."/>
            <person name="Koch B.J."/>
            <person name="Probst A.J."/>
            <person name="Hungate B.A."/>
            <person name="Pett-Ridge J."/>
            <person name="Firestone M.K."/>
            <person name="Banfield J.F."/>
        </authorList>
    </citation>
    <scope>NUCLEOTIDE SEQUENCE</scope>
    <source>
        <strain evidence="1">YM_69_17</strain>
    </source>
</reference>
<gene>
    <name evidence="1" type="ORF">JF625_21545</name>
</gene>
<evidence type="ECO:0000313" key="2">
    <source>
        <dbReference type="Proteomes" id="UP000700706"/>
    </source>
</evidence>
<protein>
    <submittedName>
        <fullName evidence="1">DUF4102 domain-containing protein</fullName>
    </submittedName>
</protein>
<comment type="caution">
    <text evidence="1">The sequence shown here is derived from an EMBL/GenBank/DDBJ whole genome shotgun (WGS) entry which is preliminary data.</text>
</comment>
<dbReference type="EMBL" id="JAEKLZ010000300">
    <property type="protein sequence ID" value="MBW8727719.1"/>
    <property type="molecule type" value="Genomic_DNA"/>
</dbReference>
<evidence type="ECO:0000313" key="1">
    <source>
        <dbReference type="EMBL" id="MBW8727719.1"/>
    </source>
</evidence>
<name>A0A952KMJ9_9PROT</name>
<accession>A0A952KMJ9</accession>
<dbReference type="InterPro" id="IPR038488">
    <property type="entry name" value="Integrase_DNA-bd_sf"/>
</dbReference>
<dbReference type="Proteomes" id="UP000700706">
    <property type="component" value="Unassembled WGS sequence"/>
</dbReference>
<organism evidence="1 2">
    <name type="scientific">Inquilinus limosus</name>
    <dbReference type="NCBI Taxonomy" id="171674"/>
    <lineage>
        <taxon>Bacteria</taxon>
        <taxon>Pseudomonadati</taxon>
        <taxon>Pseudomonadota</taxon>
        <taxon>Alphaproteobacteria</taxon>
        <taxon>Rhodospirillales</taxon>
        <taxon>Rhodospirillaceae</taxon>
        <taxon>Inquilinus</taxon>
    </lineage>
</organism>
<dbReference type="AlphaFoldDB" id="A0A952KMJ9"/>
<feature type="non-terminal residue" evidence="1">
    <location>
        <position position="58"/>
    </location>
</feature>
<proteinExistence type="predicted"/>